<protein>
    <recommendedName>
        <fullName evidence="4">AbrB/MazE/SpoVT family DNA-binding domain-containing protein</fullName>
    </recommendedName>
</protein>
<evidence type="ECO:0000256" key="1">
    <source>
        <dbReference type="SAM" id="MobiDB-lite"/>
    </source>
</evidence>
<dbReference type="AlphaFoldDB" id="A0A2R4X3Z8"/>
<evidence type="ECO:0008006" key="4">
    <source>
        <dbReference type="Google" id="ProtNLM"/>
    </source>
</evidence>
<name>A0A2R4X3Z8_9EURY</name>
<organism evidence="2 3">
    <name type="scientific">Halococcoides cellulosivorans</name>
    <dbReference type="NCBI Taxonomy" id="1679096"/>
    <lineage>
        <taxon>Archaea</taxon>
        <taxon>Methanobacteriati</taxon>
        <taxon>Methanobacteriota</taxon>
        <taxon>Stenosarchaea group</taxon>
        <taxon>Halobacteria</taxon>
        <taxon>Halobacteriales</taxon>
        <taxon>Haloarculaceae</taxon>
        <taxon>Halococcoides</taxon>
    </lineage>
</organism>
<reference evidence="2 3" key="1">
    <citation type="submission" date="2018-04" db="EMBL/GenBank/DDBJ databases">
        <title>Halococcoides cellulosivorans gen. nov., sp. nov., an extremely halophilic cellulose-utilizing haloarchaeon from hypersaline lakes.</title>
        <authorList>
            <person name="Sorokin D.Y."/>
            <person name="Toshchakov S.V."/>
            <person name="Samarov N.I."/>
            <person name="Korzhenkov A."/>
            <person name="Kublanov I.V."/>
        </authorList>
    </citation>
    <scope>NUCLEOTIDE SEQUENCE [LARGE SCALE GENOMIC DNA]</scope>
    <source>
        <strain evidence="2 3">HArcel1</strain>
    </source>
</reference>
<evidence type="ECO:0000313" key="3">
    <source>
        <dbReference type="Proteomes" id="UP000244727"/>
    </source>
</evidence>
<feature type="region of interest" description="Disordered" evidence="1">
    <location>
        <begin position="66"/>
        <end position="91"/>
    </location>
</feature>
<evidence type="ECO:0000313" key="2">
    <source>
        <dbReference type="EMBL" id="AWB28510.1"/>
    </source>
</evidence>
<keyword evidence="3" id="KW-1185">Reference proteome</keyword>
<proteinExistence type="predicted"/>
<accession>A0A2R4X3Z8</accession>
<dbReference type="EMBL" id="CP028858">
    <property type="protein sequence ID" value="AWB28510.1"/>
    <property type="molecule type" value="Genomic_DNA"/>
</dbReference>
<dbReference type="Proteomes" id="UP000244727">
    <property type="component" value="Chromosome"/>
</dbReference>
<sequence length="91" mass="10290">MSVETDSHGRLYLSSEVRQKYGEKFHVVEYEDRLELIPIDENPLQAIRDAAGDAFEGESIEALREEAREQAKADAEDGLQRGKHAAEETDE</sequence>
<dbReference type="RefSeq" id="WP_108383958.1">
    <property type="nucleotide sequence ID" value="NZ_CP028858.1"/>
</dbReference>
<dbReference type="KEGG" id="harc:HARCEL1_12860"/>
<gene>
    <name evidence="2" type="ORF">HARCEL1_12860</name>
</gene>
<dbReference type="GeneID" id="36513413"/>